<protein>
    <recommendedName>
        <fullName evidence="3">DUF538 domain-containing protein</fullName>
    </recommendedName>
</protein>
<gene>
    <name evidence="2" type="ORF">NYM_LOCUS4261</name>
</gene>
<keyword evidence="1" id="KW-0732">Signal</keyword>
<dbReference type="OMA" id="VSVKMWI"/>
<dbReference type="Pfam" id="PF04398">
    <property type="entry name" value="DUF538"/>
    <property type="match status" value="1"/>
</dbReference>
<proteinExistence type="predicted"/>
<feature type="chain" id="PRO_5023896165" description="DUF538 domain-containing protein" evidence="1">
    <location>
        <begin position="26"/>
        <end position="164"/>
    </location>
</feature>
<dbReference type="Gramene" id="NC10G0046180.1">
    <property type="protein sequence ID" value="NC10G0046180.1:cds"/>
    <property type="gene ID" value="NC10G0046180"/>
</dbReference>
<dbReference type="AlphaFoldDB" id="A0A5K0X7C6"/>
<sequence length="164" mass="17660">MGISISPVMVTVAALLVASTSAVVAKAWRRNDTSPTAYEVLEEYGFPVGLLPKGVQSYDLHPSTRKFSVRLGETCSFSLQDSYDIKYRSTITGRISDKRLYDLNGISVKVLFFWFNIVEVSVAGDVVYFSVGIASASFPASNFEECPQCGCGMDCISVAAASAA</sequence>
<dbReference type="InterPro" id="IPR007493">
    <property type="entry name" value="DUF538"/>
</dbReference>
<evidence type="ECO:0008006" key="3">
    <source>
        <dbReference type="Google" id="ProtNLM"/>
    </source>
</evidence>
<dbReference type="Gene3D" id="2.30.240.10">
    <property type="entry name" value="At5g01610-like"/>
    <property type="match status" value="1"/>
</dbReference>
<feature type="signal peptide" evidence="1">
    <location>
        <begin position="1"/>
        <end position="25"/>
    </location>
</feature>
<reference evidence="2" key="1">
    <citation type="submission" date="2019-09" db="EMBL/GenBank/DDBJ databases">
        <authorList>
            <person name="Zhang L."/>
        </authorList>
    </citation>
    <scope>NUCLEOTIDE SEQUENCE</scope>
</reference>
<evidence type="ECO:0000313" key="2">
    <source>
        <dbReference type="EMBL" id="VVV61466.1"/>
    </source>
</evidence>
<dbReference type="EMBL" id="LR721775">
    <property type="protein sequence ID" value="VVV61466.1"/>
    <property type="molecule type" value="Genomic_DNA"/>
</dbReference>
<dbReference type="OrthoDB" id="1897482at2759"/>
<name>A0A5K0X7C6_9MAGN</name>
<evidence type="ECO:0000256" key="1">
    <source>
        <dbReference type="SAM" id="SignalP"/>
    </source>
</evidence>
<accession>A0A5K0X7C6</accession>
<organism evidence="2">
    <name type="scientific">Nymphaea colorata</name>
    <name type="common">pocket water lily</name>
    <dbReference type="NCBI Taxonomy" id="210225"/>
    <lineage>
        <taxon>Eukaryota</taxon>
        <taxon>Viridiplantae</taxon>
        <taxon>Streptophyta</taxon>
        <taxon>Embryophyta</taxon>
        <taxon>Tracheophyta</taxon>
        <taxon>Spermatophyta</taxon>
        <taxon>Magnoliopsida</taxon>
        <taxon>Nymphaeales</taxon>
        <taxon>Nymphaeaceae</taxon>
        <taxon>Nymphaea</taxon>
    </lineage>
</organism>
<dbReference type="PANTHER" id="PTHR31676">
    <property type="entry name" value="T31J12.3 PROTEIN-RELATED"/>
    <property type="match status" value="1"/>
</dbReference>
<dbReference type="SUPFAM" id="SSF141562">
    <property type="entry name" value="At5g01610-like"/>
    <property type="match status" value="1"/>
</dbReference>
<dbReference type="PANTHER" id="PTHR31676:SF76">
    <property type="entry name" value="OS05G0362300 PROTEIN"/>
    <property type="match status" value="1"/>
</dbReference>
<dbReference type="InterPro" id="IPR036758">
    <property type="entry name" value="At5g01610-like"/>
</dbReference>